<keyword evidence="1" id="KW-1133">Transmembrane helix</keyword>
<keyword evidence="1" id="KW-0472">Membrane</keyword>
<reference evidence="3" key="1">
    <citation type="submission" date="2018-09" db="EMBL/GenBank/DDBJ databases">
        <authorList>
            <person name="Tuo L."/>
        </authorList>
    </citation>
    <scope>NUCLEOTIDE SEQUENCE [LARGE SCALE GENOMIC DNA]</scope>
    <source>
        <strain evidence="3">M2BS4Y-1</strain>
    </source>
</reference>
<organism evidence="2 3">
    <name type="scientific">Aureimonas flava</name>
    <dbReference type="NCBI Taxonomy" id="2320271"/>
    <lineage>
        <taxon>Bacteria</taxon>
        <taxon>Pseudomonadati</taxon>
        <taxon>Pseudomonadota</taxon>
        <taxon>Alphaproteobacteria</taxon>
        <taxon>Hyphomicrobiales</taxon>
        <taxon>Aurantimonadaceae</taxon>
        <taxon>Aureimonas</taxon>
    </lineage>
</organism>
<dbReference type="Pfam" id="PF05656">
    <property type="entry name" value="DUF805"/>
    <property type="match status" value="1"/>
</dbReference>
<evidence type="ECO:0000256" key="1">
    <source>
        <dbReference type="SAM" id="Phobius"/>
    </source>
</evidence>
<proteinExistence type="predicted"/>
<keyword evidence="3" id="KW-1185">Reference proteome</keyword>
<dbReference type="RefSeq" id="WP_119538532.1">
    <property type="nucleotide sequence ID" value="NZ_QYRN01000002.1"/>
</dbReference>
<comment type="caution">
    <text evidence="2">The sequence shown here is derived from an EMBL/GenBank/DDBJ whole genome shotgun (WGS) entry which is preliminary data.</text>
</comment>
<dbReference type="InterPro" id="IPR008523">
    <property type="entry name" value="DUF805"/>
</dbReference>
<accession>A0A3A1WNZ3</accession>
<dbReference type="GO" id="GO:0016020">
    <property type="term" value="C:membrane"/>
    <property type="evidence" value="ECO:0007669"/>
    <property type="project" value="InterPro"/>
</dbReference>
<evidence type="ECO:0000313" key="3">
    <source>
        <dbReference type="Proteomes" id="UP000265750"/>
    </source>
</evidence>
<feature type="transmembrane region" description="Helical" evidence="1">
    <location>
        <begin position="69"/>
        <end position="88"/>
    </location>
</feature>
<dbReference type="EMBL" id="QYRN01000002">
    <property type="protein sequence ID" value="RIY02453.1"/>
    <property type="molecule type" value="Genomic_DNA"/>
</dbReference>
<dbReference type="Proteomes" id="UP000265750">
    <property type="component" value="Unassembled WGS sequence"/>
</dbReference>
<feature type="transmembrane region" description="Helical" evidence="1">
    <location>
        <begin position="21"/>
        <end position="49"/>
    </location>
</feature>
<keyword evidence="1" id="KW-0812">Transmembrane</keyword>
<name>A0A3A1WNZ3_9HYPH</name>
<evidence type="ECO:0000313" key="2">
    <source>
        <dbReference type="EMBL" id="RIY02453.1"/>
    </source>
</evidence>
<protein>
    <submittedName>
        <fullName evidence="2">DUF805 domain-containing protein</fullName>
    </submittedName>
</protein>
<feature type="transmembrane region" description="Helical" evidence="1">
    <location>
        <begin position="100"/>
        <end position="120"/>
    </location>
</feature>
<sequence>MTLATLFFTFRGTIGRTQWWLGIYGLLVAGVAAFVLLGFLLLYAVPIGAVTVETASTADRVTQTRTSPAFNFAIGLLAVGSVAMFLALSAKRLRDAGAPLGLLALAVVPLVFAGALPFLVDPPGAAALPVLAVSLACFVPLWAILGFRAGRRRAQASRLP</sequence>
<feature type="transmembrane region" description="Helical" evidence="1">
    <location>
        <begin position="126"/>
        <end position="147"/>
    </location>
</feature>
<dbReference type="AlphaFoldDB" id="A0A3A1WNZ3"/>
<gene>
    <name evidence="2" type="ORF">D3218_03505</name>
</gene>